<sequence length="101" mass="11501">MISLLIVPPYCDSLDRDTKAHENQPPRRDHVLASSSRFANQTAKQDNGNSNRDEERYLLRILIPLFLLSVIPLLVVSAILWLNPDAFMYQFGPESHPDLGK</sequence>
<feature type="compositionally biased region" description="Basic and acidic residues" evidence="1">
    <location>
        <begin position="15"/>
        <end position="31"/>
    </location>
</feature>
<name>A0A5C5WBK5_9BACT</name>
<dbReference type="AlphaFoldDB" id="A0A5C5WBK5"/>
<reference evidence="3 4" key="1">
    <citation type="submission" date="2019-02" db="EMBL/GenBank/DDBJ databases">
        <title>Deep-cultivation of Planctomycetes and their phenomic and genomic characterization uncovers novel biology.</title>
        <authorList>
            <person name="Wiegand S."/>
            <person name="Jogler M."/>
            <person name="Boedeker C."/>
            <person name="Pinto D."/>
            <person name="Vollmers J."/>
            <person name="Rivas-Marin E."/>
            <person name="Kohn T."/>
            <person name="Peeters S.H."/>
            <person name="Heuer A."/>
            <person name="Rast P."/>
            <person name="Oberbeckmann S."/>
            <person name="Bunk B."/>
            <person name="Jeske O."/>
            <person name="Meyerdierks A."/>
            <person name="Storesund J.E."/>
            <person name="Kallscheuer N."/>
            <person name="Luecker S."/>
            <person name="Lage O.M."/>
            <person name="Pohl T."/>
            <person name="Merkel B.J."/>
            <person name="Hornburger P."/>
            <person name="Mueller R.-W."/>
            <person name="Bruemmer F."/>
            <person name="Labrenz M."/>
            <person name="Spormann A.M."/>
            <person name="Op Den Camp H."/>
            <person name="Overmann J."/>
            <person name="Amann R."/>
            <person name="Jetten M.S.M."/>
            <person name="Mascher T."/>
            <person name="Medema M.H."/>
            <person name="Devos D.P."/>
            <person name="Kaster A.-K."/>
            <person name="Ovreas L."/>
            <person name="Rohde M."/>
            <person name="Galperin M.Y."/>
            <person name="Jogler C."/>
        </authorList>
    </citation>
    <scope>NUCLEOTIDE SEQUENCE [LARGE SCALE GENOMIC DNA]</scope>
    <source>
        <strain evidence="3 4">Pla22</strain>
    </source>
</reference>
<feature type="compositionally biased region" description="Polar residues" evidence="1">
    <location>
        <begin position="33"/>
        <end position="50"/>
    </location>
</feature>
<dbReference type="RefSeq" id="WP_146517446.1">
    <property type="nucleotide sequence ID" value="NZ_SJPI01000004.1"/>
</dbReference>
<protein>
    <submittedName>
        <fullName evidence="3">Uncharacterized protein</fullName>
    </submittedName>
</protein>
<feature type="transmembrane region" description="Helical" evidence="2">
    <location>
        <begin position="57"/>
        <end position="82"/>
    </location>
</feature>
<evidence type="ECO:0000313" key="3">
    <source>
        <dbReference type="EMBL" id="TWT48030.1"/>
    </source>
</evidence>
<proteinExistence type="predicted"/>
<evidence type="ECO:0000256" key="2">
    <source>
        <dbReference type="SAM" id="Phobius"/>
    </source>
</evidence>
<gene>
    <name evidence="3" type="ORF">Pla22_50300</name>
</gene>
<evidence type="ECO:0000256" key="1">
    <source>
        <dbReference type="SAM" id="MobiDB-lite"/>
    </source>
</evidence>
<organism evidence="3 4">
    <name type="scientific">Rubripirellula amarantea</name>
    <dbReference type="NCBI Taxonomy" id="2527999"/>
    <lineage>
        <taxon>Bacteria</taxon>
        <taxon>Pseudomonadati</taxon>
        <taxon>Planctomycetota</taxon>
        <taxon>Planctomycetia</taxon>
        <taxon>Pirellulales</taxon>
        <taxon>Pirellulaceae</taxon>
        <taxon>Rubripirellula</taxon>
    </lineage>
</organism>
<keyword evidence="2" id="KW-0472">Membrane</keyword>
<keyword evidence="2" id="KW-1133">Transmembrane helix</keyword>
<dbReference type="Proteomes" id="UP000316598">
    <property type="component" value="Unassembled WGS sequence"/>
</dbReference>
<evidence type="ECO:0000313" key="4">
    <source>
        <dbReference type="Proteomes" id="UP000316598"/>
    </source>
</evidence>
<keyword evidence="2" id="KW-0812">Transmembrane</keyword>
<feature type="region of interest" description="Disordered" evidence="1">
    <location>
        <begin position="15"/>
        <end position="50"/>
    </location>
</feature>
<accession>A0A5C5WBK5</accession>
<keyword evidence="4" id="KW-1185">Reference proteome</keyword>
<dbReference type="EMBL" id="SJPI01000004">
    <property type="protein sequence ID" value="TWT48030.1"/>
    <property type="molecule type" value="Genomic_DNA"/>
</dbReference>
<comment type="caution">
    <text evidence="3">The sequence shown here is derived from an EMBL/GenBank/DDBJ whole genome shotgun (WGS) entry which is preliminary data.</text>
</comment>